<dbReference type="Pfam" id="PF11020">
    <property type="entry name" value="DUF2610"/>
    <property type="match status" value="1"/>
</dbReference>
<accession>D2QUE6</accession>
<dbReference type="InterPro" id="IPR011990">
    <property type="entry name" value="TPR-like_helical_dom_sf"/>
</dbReference>
<dbReference type="InterPro" id="IPR011600">
    <property type="entry name" value="Pept_C14_caspase"/>
</dbReference>
<dbReference type="eggNOG" id="COG4249">
    <property type="taxonomic scope" value="Bacteria"/>
</dbReference>
<evidence type="ECO:0000259" key="5">
    <source>
        <dbReference type="Pfam" id="PF00656"/>
    </source>
</evidence>
<dbReference type="KEGG" id="sli:Slin_6471"/>
<dbReference type="InterPro" id="IPR050498">
    <property type="entry name" value="Ycf3"/>
</dbReference>
<keyword evidence="2 3" id="KW-0802">TPR repeat</keyword>
<feature type="domain" description="Peptidase C14 caspase" evidence="5">
    <location>
        <begin position="60"/>
        <end position="277"/>
    </location>
</feature>
<evidence type="ECO:0000256" key="1">
    <source>
        <dbReference type="ARBA" id="ARBA00022737"/>
    </source>
</evidence>
<dbReference type="EMBL" id="CP001769">
    <property type="protein sequence ID" value="ADB42428.1"/>
    <property type="molecule type" value="Genomic_DNA"/>
</dbReference>
<dbReference type="AlphaFoldDB" id="D2QUE6"/>
<dbReference type="Gene3D" id="1.25.40.10">
    <property type="entry name" value="Tetratricopeptide repeat domain"/>
    <property type="match status" value="5"/>
</dbReference>
<dbReference type="Pfam" id="PF13424">
    <property type="entry name" value="TPR_12"/>
    <property type="match status" value="1"/>
</dbReference>
<feature type="coiled-coil region" evidence="4">
    <location>
        <begin position="515"/>
        <end position="572"/>
    </location>
</feature>
<dbReference type="PANTHER" id="PTHR44858">
    <property type="entry name" value="TETRATRICOPEPTIDE REPEAT PROTEIN 6"/>
    <property type="match status" value="1"/>
</dbReference>
<feature type="repeat" description="TPR" evidence="3">
    <location>
        <begin position="1176"/>
        <end position="1209"/>
    </location>
</feature>
<name>D2QUE6_SPILD</name>
<dbReference type="InterPro" id="IPR019734">
    <property type="entry name" value="TPR_rpt"/>
</dbReference>
<dbReference type="eggNOG" id="COG0790">
    <property type="taxonomic scope" value="Bacteria"/>
</dbReference>
<protein>
    <submittedName>
        <fullName evidence="6">Sel1 domain protein repeat-containing protein</fullName>
    </submittedName>
</protein>
<dbReference type="eggNOG" id="COG0457">
    <property type="taxonomic scope" value="Bacteria"/>
</dbReference>
<evidence type="ECO:0000313" key="7">
    <source>
        <dbReference type="Proteomes" id="UP000002028"/>
    </source>
</evidence>
<dbReference type="SUPFAM" id="SSF48452">
    <property type="entry name" value="TPR-like"/>
    <property type="match status" value="2"/>
</dbReference>
<dbReference type="GO" id="GO:0006508">
    <property type="term" value="P:proteolysis"/>
    <property type="evidence" value="ECO:0007669"/>
    <property type="project" value="InterPro"/>
</dbReference>
<dbReference type="Pfam" id="PF13181">
    <property type="entry name" value="TPR_8"/>
    <property type="match status" value="2"/>
</dbReference>
<dbReference type="SMART" id="SM00028">
    <property type="entry name" value="TPR"/>
    <property type="match status" value="9"/>
</dbReference>
<dbReference type="InterPro" id="IPR021277">
    <property type="entry name" value="DUF2610"/>
</dbReference>
<dbReference type="GO" id="GO:0004197">
    <property type="term" value="F:cysteine-type endopeptidase activity"/>
    <property type="evidence" value="ECO:0007669"/>
    <property type="project" value="InterPro"/>
</dbReference>
<dbReference type="Proteomes" id="UP000002028">
    <property type="component" value="Chromosome"/>
</dbReference>
<evidence type="ECO:0000256" key="3">
    <source>
        <dbReference type="PROSITE-ProRule" id="PRU00339"/>
    </source>
</evidence>
<dbReference type="PROSITE" id="PS00018">
    <property type="entry name" value="EF_HAND_1"/>
    <property type="match status" value="1"/>
</dbReference>
<proteinExistence type="predicted"/>
<dbReference type="PANTHER" id="PTHR44858:SF1">
    <property type="entry name" value="UDP-N-ACETYLGLUCOSAMINE--PEPTIDE N-ACETYLGLUCOSAMINYLTRANSFERASE SPINDLY-RELATED"/>
    <property type="match status" value="1"/>
</dbReference>
<evidence type="ECO:0000313" key="6">
    <source>
        <dbReference type="EMBL" id="ADB42428.1"/>
    </source>
</evidence>
<keyword evidence="7" id="KW-1185">Reference proteome</keyword>
<dbReference type="NCBIfam" id="NF047558">
    <property type="entry name" value="TPR_END_plus"/>
    <property type="match status" value="1"/>
</dbReference>
<dbReference type="Gene3D" id="3.40.50.1460">
    <property type="match status" value="1"/>
</dbReference>
<dbReference type="Pfam" id="PF00656">
    <property type="entry name" value="Peptidase_C14"/>
    <property type="match status" value="1"/>
</dbReference>
<dbReference type="PROSITE" id="PS50293">
    <property type="entry name" value="TPR_REGION"/>
    <property type="match status" value="1"/>
</dbReference>
<feature type="repeat" description="TPR" evidence="3">
    <location>
        <begin position="1075"/>
        <end position="1108"/>
    </location>
</feature>
<organism evidence="6 7">
    <name type="scientific">Spirosoma linguale (strain ATCC 33905 / DSM 74 / LMG 10896 / Claus 1)</name>
    <dbReference type="NCBI Taxonomy" id="504472"/>
    <lineage>
        <taxon>Bacteria</taxon>
        <taxon>Pseudomonadati</taxon>
        <taxon>Bacteroidota</taxon>
        <taxon>Cytophagia</taxon>
        <taxon>Cytophagales</taxon>
        <taxon>Cytophagaceae</taxon>
        <taxon>Spirosoma</taxon>
    </lineage>
</organism>
<evidence type="ECO:0000256" key="4">
    <source>
        <dbReference type="SAM" id="Coils"/>
    </source>
</evidence>
<evidence type="ECO:0000256" key="2">
    <source>
        <dbReference type="ARBA" id="ARBA00022803"/>
    </source>
</evidence>
<dbReference type="HOGENOM" id="CLU_263664_0_0_10"/>
<gene>
    <name evidence="6" type="ordered locus">Slin_6471</name>
</gene>
<feature type="repeat" description="TPR" evidence="3">
    <location>
        <begin position="478"/>
        <end position="511"/>
    </location>
</feature>
<dbReference type="InterPro" id="IPR006597">
    <property type="entry name" value="Sel1-like"/>
</dbReference>
<keyword evidence="1" id="KW-0677">Repeat</keyword>
<reference evidence="6 7" key="1">
    <citation type="journal article" date="2010" name="Stand. Genomic Sci.">
        <title>Complete genome sequence of Spirosoma linguale type strain (1).</title>
        <authorList>
            <person name="Lail K."/>
            <person name="Sikorski J."/>
            <person name="Saunders E."/>
            <person name="Lapidus A."/>
            <person name="Glavina Del Rio T."/>
            <person name="Copeland A."/>
            <person name="Tice H."/>
            <person name="Cheng J.-F."/>
            <person name="Lucas S."/>
            <person name="Nolan M."/>
            <person name="Bruce D."/>
            <person name="Goodwin L."/>
            <person name="Pitluck S."/>
            <person name="Ivanova N."/>
            <person name="Mavromatis K."/>
            <person name="Ovchinnikova G."/>
            <person name="Pati A."/>
            <person name="Chen A."/>
            <person name="Palaniappan K."/>
            <person name="Land M."/>
            <person name="Hauser L."/>
            <person name="Chang Y.-J."/>
            <person name="Jeffries C.D."/>
            <person name="Chain P."/>
            <person name="Brettin T."/>
            <person name="Detter J.C."/>
            <person name="Schuetze A."/>
            <person name="Rohde M."/>
            <person name="Tindall B.J."/>
            <person name="Goeker M."/>
            <person name="Bristow J."/>
            <person name="Eisen J.A."/>
            <person name="Markowitz V."/>
            <person name="Hugenholtz P."/>
            <person name="Kyrpides N.C."/>
            <person name="Klenk H.-P."/>
            <person name="Chen F."/>
        </authorList>
    </citation>
    <scope>NUCLEOTIDE SEQUENCE [LARGE SCALE GENOMIC DNA]</scope>
    <source>
        <strain evidence="7">ATCC 33905 / DSM 74 / LMG 10896 / Claus 1</strain>
    </source>
</reference>
<dbReference type="STRING" id="504472.Slin_6471"/>
<dbReference type="PROSITE" id="PS50005">
    <property type="entry name" value="TPR"/>
    <property type="match status" value="3"/>
</dbReference>
<dbReference type="InterPro" id="IPR018247">
    <property type="entry name" value="EF_Hand_1_Ca_BS"/>
</dbReference>
<dbReference type="SMART" id="SM00671">
    <property type="entry name" value="SEL1"/>
    <property type="match status" value="3"/>
</dbReference>
<sequence length="1274" mass="144393">MSFDLFKPNDAMVNQKLIQSISLWLFCWLIAGFVYAQPMTERGMKGLTTGDGAASFNHVWALSVGVSKYAASSYSTLNFADDDAIWFDKFIRRAYGQKAVKKDAFQLLTNENATAPNFNKWLSGLKEAQKGDLVVLYFAGHGFLKSIENKPHCYLLFHKTEEGNEGAPGDDNCYLSQLLETTLTELAARGVKVLCILDACHSGTAQISTPVSAITGQNFLTLLACGKDQTSIEDKSFGGGHGAFTWFVVRGLAGEADSDQNGIVQLEELEIYVKSKLLETGRVFKHDQNPLFPNGSSFAFAANLALFQEFRQGSIAPNAEQTAGLTAEQQQIYKNLQAALQAKQLVKPAGRSVRDYFAVLARDATNKDLLAPIAREWMVAFEIPAQTLIDRYYDGKLENSERYAEAAGLLAESLKYPQFIAANRLNELTARQAFLRAYAFFCQYLENKQTLDESERNNRFRGLISDLESAAGLSQAPAYIYNVIGLFWHELNDKEKAEQYYHRARELAPTWAIPINNLAGLIEDSRQRINQYEQAKGFYVALMNIVREYKTLKEYDKAREYLQKALKSAANDSAKVADIYKQYGLIYQEEGESNSANYDKAIESYQKAAQWARSNRSIRQGLDLELTRLYLQMKAYDKAAETFDRYIEQEEQIVTRQYNELYRHYRSLLTEQRGEYFYRIGYCYEKGYGVARSDAEARRWYQFAANMNFNMAVAKLTHLYTAVGANDALKRLRKNQEKGYLSCTASCRKTDGTLATFTVYLHDFVANSKNPVSEEQDRIQQAFGAKISEDALSAFLKVYELAQKHNVSFQDLMKFVINENEKSQVKVAEGKAFEFAKAEQPDSVMRYMRKAVLGLDIDLSSEVKSSQKLLDSLRAGTSRPGLFYYALGYLYENKTSGREWGGKAEKWYNYAFQTGYAPAYFPLMKHYKALSMTSFTTWLTDNYNRGVEAKQVKCTLENGKEQWYPLYLVDFPANPSNPIADEASRLKDVYGAKVATKLASAFKTIYETAQRERRSFIEQCRLSLNITPEREKKASSAAEQHARRGDELYEERKYADAVGPYQQAVNAATSPADRAIYYSRLGNAYLMSNQEDKALNSYRTSIALSPTGQAYYNMGYVLEYLRKQKDAIAAYRKAVELESTVALYHRGLASAYSSAGQYELAAQSARATLAIEPTDTRAMNTLGISLTYLKRYDEALKQFARAIELNPSQESTYLYNIACNYSLQNRQADALLYLEKAINRGYKDHEAIMKDLDFTSIRQSDGFRRLMARYFPGK</sequence>
<keyword evidence="4" id="KW-0175">Coiled coil</keyword>